<reference evidence="4 7" key="2">
    <citation type="submission" date="2019-07" db="EMBL/GenBank/DDBJ databases">
        <title>Whole genome shotgun sequence of Alkalibacterium putridalgicola NBRC 103243.</title>
        <authorList>
            <person name="Hosoyama A."/>
            <person name="Uohara A."/>
            <person name="Ohji S."/>
            <person name="Ichikawa N."/>
        </authorList>
    </citation>
    <scope>NUCLEOTIDE SEQUENCE [LARGE SCALE GENOMIC DNA]</scope>
    <source>
        <strain evidence="4 7">NBRC 103243</strain>
    </source>
</reference>
<keyword evidence="1" id="KW-0677">Repeat</keyword>
<dbReference type="Pfam" id="PF14559">
    <property type="entry name" value="TPR_19"/>
    <property type="match status" value="1"/>
</dbReference>
<dbReference type="Gene3D" id="1.25.40.10">
    <property type="entry name" value="Tetratricopeptide repeat domain"/>
    <property type="match status" value="3"/>
</dbReference>
<evidence type="ECO:0000313" key="7">
    <source>
        <dbReference type="Proteomes" id="UP000321425"/>
    </source>
</evidence>
<dbReference type="Proteomes" id="UP000321425">
    <property type="component" value="Unassembled WGS sequence"/>
</dbReference>
<organism evidence="5 6">
    <name type="scientific">Alkalibacterium putridalgicola</name>
    <dbReference type="NCBI Taxonomy" id="426703"/>
    <lineage>
        <taxon>Bacteria</taxon>
        <taxon>Bacillati</taxon>
        <taxon>Bacillota</taxon>
        <taxon>Bacilli</taxon>
        <taxon>Lactobacillales</taxon>
        <taxon>Carnobacteriaceae</taxon>
        <taxon>Alkalibacterium</taxon>
    </lineage>
</organism>
<dbReference type="EMBL" id="BJUX01000013">
    <property type="protein sequence ID" value="GEK89316.1"/>
    <property type="molecule type" value="Genomic_DNA"/>
</dbReference>
<sequence>MSYSTQMIEAIQNEELDLANALLEKAIDEDTEEDLYALIETLYDLGFLDETKQVVTHLLTQFPEEDGLKLTLAEIAIEEGNELEAFEWLDQVDASSPYYVQALLVSADYYQTLDLPEVSRQKLLLAKELLPEEPVIDFALGELLFASGEYKEAIGYYENLLTNHHLQFAGTSIHGRLGNAYGAIGDLENAIDYMNEAVEMQETSDHLFQLGYLYFQKKDYTRSTELFNKVKELDPSYTSVYVYLAKGYLEEHDEDKALEIVDEGRYYDKENPLLFSIGAEASLAKGDAEAAEDFYKKALDRDPENLSITLHLTNLLIEQERYEEALSLMEMKLETGEEDPQLFWNSAKAYNMEEEYDKARENYEKAYYSLKDTPAFIKEYAVFLREEGDRAGFIKEANRYLALKPDDLEVVEWIKNEELY</sequence>
<evidence type="ECO:0000313" key="5">
    <source>
        <dbReference type="EMBL" id="SEL81004.1"/>
    </source>
</evidence>
<keyword evidence="2 3" id="KW-0802">TPR repeat</keyword>
<dbReference type="STRING" id="426703.SAMN04488100_11141"/>
<dbReference type="Pfam" id="PF25058">
    <property type="entry name" value="ARM_TT21"/>
    <property type="match status" value="1"/>
</dbReference>
<feature type="repeat" description="TPR" evidence="3">
    <location>
        <begin position="204"/>
        <end position="237"/>
    </location>
</feature>
<dbReference type="InterPro" id="IPR051012">
    <property type="entry name" value="CellSynth/LPSAsmb/PSIAsmb"/>
</dbReference>
<dbReference type="OrthoDB" id="2080803at2"/>
<dbReference type="Pfam" id="PF13176">
    <property type="entry name" value="TPR_7"/>
    <property type="match status" value="1"/>
</dbReference>
<protein>
    <submittedName>
        <fullName evidence="5">Tetratricopeptide repeat-containing protein</fullName>
    </submittedName>
</protein>
<gene>
    <name evidence="4" type="ORF">APU01nite_13550</name>
    <name evidence="5" type="ORF">SAMN04488100_11141</name>
</gene>
<name>A0A1H7T9F0_9LACT</name>
<dbReference type="InterPro" id="IPR019734">
    <property type="entry name" value="TPR_rpt"/>
</dbReference>
<dbReference type="PANTHER" id="PTHR45586">
    <property type="entry name" value="TPR REPEAT-CONTAINING PROTEIN PA4667"/>
    <property type="match status" value="1"/>
</dbReference>
<dbReference type="Pfam" id="PF13432">
    <property type="entry name" value="TPR_16"/>
    <property type="match status" value="1"/>
</dbReference>
<evidence type="ECO:0000256" key="2">
    <source>
        <dbReference type="ARBA" id="ARBA00022803"/>
    </source>
</evidence>
<dbReference type="PANTHER" id="PTHR45586:SF15">
    <property type="entry name" value="TPR REPEAT-CONTAINING PROTEIN YPIA"/>
    <property type="match status" value="1"/>
</dbReference>
<keyword evidence="7" id="KW-1185">Reference proteome</keyword>
<evidence type="ECO:0000313" key="6">
    <source>
        <dbReference type="Proteomes" id="UP000198548"/>
    </source>
</evidence>
<accession>A0A1H7T9F0</accession>
<feature type="repeat" description="TPR" evidence="3">
    <location>
        <begin position="272"/>
        <end position="305"/>
    </location>
</feature>
<dbReference type="EMBL" id="FOBL01000011">
    <property type="protein sequence ID" value="SEL81004.1"/>
    <property type="molecule type" value="Genomic_DNA"/>
</dbReference>
<evidence type="ECO:0000256" key="1">
    <source>
        <dbReference type="ARBA" id="ARBA00022737"/>
    </source>
</evidence>
<dbReference type="SUPFAM" id="SSF48452">
    <property type="entry name" value="TPR-like"/>
    <property type="match status" value="3"/>
</dbReference>
<dbReference type="InterPro" id="IPR011990">
    <property type="entry name" value="TPR-like_helical_dom_sf"/>
</dbReference>
<dbReference type="RefSeq" id="WP_091487792.1">
    <property type="nucleotide sequence ID" value="NZ_BJUX01000013.1"/>
</dbReference>
<dbReference type="PROSITE" id="PS50005">
    <property type="entry name" value="TPR"/>
    <property type="match status" value="2"/>
</dbReference>
<reference evidence="5 6" key="1">
    <citation type="submission" date="2016-10" db="EMBL/GenBank/DDBJ databases">
        <authorList>
            <person name="de Groot N.N."/>
        </authorList>
    </citation>
    <scope>NUCLEOTIDE SEQUENCE [LARGE SCALE GENOMIC DNA]</scope>
    <source>
        <strain evidence="5 6">DSM 19182</strain>
    </source>
</reference>
<proteinExistence type="predicted"/>
<evidence type="ECO:0000256" key="3">
    <source>
        <dbReference type="PROSITE-ProRule" id="PRU00339"/>
    </source>
</evidence>
<dbReference type="SMART" id="SM00028">
    <property type="entry name" value="TPR"/>
    <property type="match status" value="6"/>
</dbReference>
<dbReference type="AlphaFoldDB" id="A0A1H7T9F0"/>
<evidence type="ECO:0000313" key="4">
    <source>
        <dbReference type="EMBL" id="GEK89316.1"/>
    </source>
</evidence>
<dbReference type="Proteomes" id="UP000198548">
    <property type="component" value="Unassembled WGS sequence"/>
</dbReference>